<feature type="domain" description="STIL N-terminal" evidence="2">
    <location>
        <begin position="46"/>
        <end position="382"/>
    </location>
</feature>
<dbReference type="Pfam" id="PF15253">
    <property type="entry name" value="STIL_N"/>
    <property type="match status" value="1"/>
</dbReference>
<feature type="compositionally biased region" description="Low complexity" evidence="1">
    <location>
        <begin position="952"/>
        <end position="972"/>
    </location>
</feature>
<sequence>IAQVNLKGLPSHVLDNVYKPDNLKMATRSPENALAALTFPKSNVALWDPTPNGDVVSLHLSYYRNPRLLLVEKTLRLAHRHARQSNKPEFSCYLLGTIAVDSDEEGVTLTLDRFDPGRGQPGSSGKVPTALMPGDVLVPCVLETQGVSATDTMVHSAEGFHISFKMLQHCCSSRESLDLSKLLALRAHLSCFQQGDSLGFCLRWAATALGNTLDAVPVRPVPIIPTALARNLSSPASLTQPFLTMDQTRKLLLLLESDPKAYTLPLVGVWLSGVTHIYNPQVWAWCLRYLFSSSLHDKVMSEGGAFLVVLYSLTHREPEFYQVQPCSGQQQDMTFQLLTSTESLTLYKDVEVSEGRTLKFELSAETQNREAEFFRELVSRVSLTRYTMAASPQDRLSISDHDSGVEDEDLSPRPSPNPHPLTQQTKQVHPSVPELSLVMDGSFLDGKTMGRPHPHLPALQHRGSAPPSHQLHPWAARPPGQGPTILGGPPPIRRPLTPAMAPQGKGNRRASLTPGQQPPLFRPPSSSRKSAPPQFRKTSSASTSSSSSPKTVSSPNGSVHQARQFHPAPGRPSQRGASPVGNSPQPIPRHSPGPPPKPMPTHQQPPVHPKHFHSTPNLNLNQPCGCCSFHPHDHTPLYHPNHWQEASGTPGGHFCSNSDSNPPTSHQTNLHFSPACLTGGPPTTHHFPSQGPCSPRGRLELLAPACQNQCCQAQATPSLPPLDGPMNLLASDAYRILVDQDRQLKLLQAQIQKLLEAQGKSGSSSPSTEQAVIQTQTSPGQQTKRSVSIAVGTESFNLKPTHENMADVRAHRIVDIFTTGVRRVIPPTVTAHHLNTGATSWPFQFIYFYRPMNRIVFLFISCRTQSAFGDCSFQSPVLGESASMYYQSQSPQRDGTKSEEPRAVEIDQRFYQDLLGQVNSRLQGSVNEEVEGEEDQRTSYPRQESHSLSPRQVSHCQSQQSSPSPVPVSSRQPEPKGEEQPKGRDQVLHATLRQLQQLGVNVDLDSADPEGKTRRTSVESASTLAGINPEAVISRLTLPESTGTSMWGGSVDLSLEANAIALRYLSDQQLSRLSVGGGQQPPKALPRLSPCTLLSEKPPTEKSATGLSSILSPNNMSFATRKYMKRYGLIEEGSGSEEELSEMGYTVQFHVQQEQEGQRVRVLKNITNELPQSDPVNPQELHADSQSQLLRDLRPKMQLLARGAKHSLEKENGAKRRPSVGEMQRECPQPEGSMGNFLDLSRLRQLPKLF</sequence>
<feature type="region of interest" description="Disordered" evidence="1">
    <location>
        <begin position="392"/>
        <end position="615"/>
    </location>
</feature>
<feature type="region of interest" description="Disordered" evidence="1">
    <location>
        <begin position="921"/>
        <end position="984"/>
    </location>
</feature>
<feature type="compositionally biased region" description="Basic and acidic residues" evidence="1">
    <location>
        <begin position="973"/>
        <end position="984"/>
    </location>
</feature>
<evidence type="ECO:0000313" key="5">
    <source>
        <dbReference type="Proteomes" id="UP000472277"/>
    </source>
</evidence>
<protein>
    <submittedName>
        <fullName evidence="4">STIL centriolar assembly protein</fullName>
    </submittedName>
</protein>
<dbReference type="InterPro" id="IPR058559">
    <property type="entry name" value="PRM_STIL"/>
</dbReference>
<organism evidence="4 5">
    <name type="scientific">Salmo trutta</name>
    <name type="common">Brown trout</name>
    <dbReference type="NCBI Taxonomy" id="8032"/>
    <lineage>
        <taxon>Eukaryota</taxon>
        <taxon>Metazoa</taxon>
        <taxon>Chordata</taxon>
        <taxon>Craniata</taxon>
        <taxon>Vertebrata</taxon>
        <taxon>Euteleostomi</taxon>
        <taxon>Actinopterygii</taxon>
        <taxon>Neopterygii</taxon>
        <taxon>Teleostei</taxon>
        <taxon>Protacanthopterygii</taxon>
        <taxon>Salmoniformes</taxon>
        <taxon>Salmonidae</taxon>
        <taxon>Salmoninae</taxon>
        <taxon>Salmo</taxon>
    </lineage>
</organism>
<feature type="region of interest" description="Disordered" evidence="1">
    <location>
        <begin position="999"/>
        <end position="1022"/>
    </location>
</feature>
<feature type="region of interest" description="Disordered" evidence="1">
    <location>
        <begin position="653"/>
        <end position="692"/>
    </location>
</feature>
<feature type="compositionally biased region" description="Pro residues" evidence="1">
    <location>
        <begin position="585"/>
        <end position="599"/>
    </location>
</feature>
<reference evidence="4" key="2">
    <citation type="submission" date="2025-09" db="UniProtKB">
        <authorList>
            <consortium name="Ensembl"/>
        </authorList>
    </citation>
    <scope>IDENTIFICATION</scope>
</reference>
<feature type="compositionally biased region" description="Low complexity" evidence="1">
    <location>
        <begin position="523"/>
        <end position="554"/>
    </location>
</feature>
<dbReference type="Proteomes" id="UP000472277">
    <property type="component" value="Chromosome 22"/>
</dbReference>
<evidence type="ECO:0000256" key="1">
    <source>
        <dbReference type="SAM" id="MobiDB-lite"/>
    </source>
</evidence>
<feature type="compositionally biased region" description="Polar residues" evidence="1">
    <location>
        <begin position="938"/>
        <end position="951"/>
    </location>
</feature>
<keyword evidence="5" id="KW-1185">Reference proteome</keyword>
<dbReference type="Pfam" id="PF26399">
    <property type="entry name" value="PRM_STIL"/>
    <property type="match status" value="1"/>
</dbReference>
<dbReference type="Pfam" id="PF25775">
    <property type="entry name" value="CC_STIL"/>
    <property type="match status" value="1"/>
</dbReference>
<dbReference type="GO" id="GO:0007224">
    <property type="term" value="P:smoothened signaling pathway"/>
    <property type="evidence" value="ECO:0007669"/>
    <property type="project" value="TreeGrafter"/>
</dbReference>
<dbReference type="AlphaFoldDB" id="A0A673Z4F8"/>
<dbReference type="InterPro" id="IPR057731">
    <property type="entry name" value="STIL_N"/>
</dbReference>
<dbReference type="GO" id="GO:0031023">
    <property type="term" value="P:microtubule organizing center organization"/>
    <property type="evidence" value="ECO:0007669"/>
    <property type="project" value="TreeGrafter"/>
</dbReference>
<feature type="region of interest" description="Disordered" evidence="1">
    <location>
        <begin position="757"/>
        <end position="786"/>
    </location>
</feature>
<proteinExistence type="predicted"/>
<reference evidence="4" key="1">
    <citation type="submission" date="2025-08" db="UniProtKB">
        <authorList>
            <consortium name="Ensembl"/>
        </authorList>
    </citation>
    <scope>IDENTIFICATION</scope>
</reference>
<feature type="compositionally biased region" description="Polar residues" evidence="1">
    <location>
        <begin position="655"/>
        <end position="671"/>
    </location>
</feature>
<feature type="region of interest" description="Disordered" evidence="1">
    <location>
        <begin position="1203"/>
        <end position="1236"/>
    </location>
</feature>
<name>A0A673Z4F8_SALTR</name>
<dbReference type="GeneTree" id="ENSGT00390000007310"/>
<dbReference type="Ensembl" id="ENSSTUT00000042992.1">
    <property type="protein sequence ID" value="ENSSTUP00000041151.1"/>
    <property type="gene ID" value="ENSSTUG00000017366.1"/>
</dbReference>
<evidence type="ECO:0000259" key="3">
    <source>
        <dbReference type="Pfam" id="PF25775"/>
    </source>
</evidence>
<evidence type="ECO:0000259" key="2">
    <source>
        <dbReference type="Pfam" id="PF15253"/>
    </source>
</evidence>
<gene>
    <name evidence="4" type="primary">stil</name>
</gene>
<dbReference type="GO" id="GO:0005815">
    <property type="term" value="C:microtubule organizing center"/>
    <property type="evidence" value="ECO:0007669"/>
    <property type="project" value="TreeGrafter"/>
</dbReference>
<dbReference type="GO" id="GO:0007052">
    <property type="term" value="P:mitotic spindle organization"/>
    <property type="evidence" value="ECO:0007669"/>
    <property type="project" value="TreeGrafter"/>
</dbReference>
<feature type="domain" description="STIL coiled coil region" evidence="3">
    <location>
        <begin position="731"/>
        <end position="759"/>
    </location>
</feature>
<dbReference type="InterPro" id="IPR057655">
    <property type="entry name" value="STIL_CC"/>
</dbReference>
<evidence type="ECO:0000313" key="4">
    <source>
        <dbReference type="Ensembl" id="ENSSTUP00000041151.1"/>
    </source>
</evidence>
<accession>A0A673Z4F8</accession>
<dbReference type="PANTHER" id="PTHR15128">
    <property type="entry name" value="TAL1 SCL INTERRUPTING LOCUS"/>
    <property type="match status" value="1"/>
</dbReference>
<dbReference type="PANTHER" id="PTHR15128:SF0">
    <property type="entry name" value="SCL-INTERRUPTING LOCUS PROTEIN"/>
    <property type="match status" value="1"/>
</dbReference>
<dbReference type="GO" id="GO:0071539">
    <property type="term" value="P:protein localization to centrosome"/>
    <property type="evidence" value="ECO:0007669"/>
    <property type="project" value="TreeGrafter"/>
</dbReference>
<dbReference type="InterPro" id="IPR026123">
    <property type="entry name" value="STIL"/>
</dbReference>
<feature type="compositionally biased region" description="Polar residues" evidence="1">
    <location>
        <begin position="760"/>
        <end position="786"/>
    </location>
</feature>